<evidence type="ECO:0000313" key="3">
    <source>
        <dbReference type="Proteomes" id="UP000193642"/>
    </source>
</evidence>
<dbReference type="AlphaFoldDB" id="A0A1Y2CCU1"/>
<accession>A0A1Y2CCU1</accession>
<evidence type="ECO:0000313" key="2">
    <source>
        <dbReference type="EMBL" id="ORY44135.1"/>
    </source>
</evidence>
<proteinExistence type="predicted"/>
<keyword evidence="1" id="KW-0175">Coiled coil</keyword>
<gene>
    <name evidence="2" type="ORF">BCR33DRAFT_766268</name>
</gene>
<sequence>MEATRAIITKLTKTIDNLTLERFERWKVARVQSVLVNKLTLDTKTHTEAMETIQAQFIETTEKVMKLEQRAIIQGALSARKVSELQALVNQKNHCIDVVHKQLRAWESLNLKQGQTLKPDCIRVAAQRKERCASKKREKALRNHFNMKLLAMTTSSAQAEKEKMKEAKKLNKLMQQRAISEKKNVALESKIKTLEFEIEAFPFLFLCDCK</sequence>
<dbReference type="EMBL" id="MCGO01000023">
    <property type="protein sequence ID" value="ORY44135.1"/>
    <property type="molecule type" value="Genomic_DNA"/>
</dbReference>
<reference evidence="2 3" key="1">
    <citation type="submission" date="2016-07" db="EMBL/GenBank/DDBJ databases">
        <title>Pervasive Adenine N6-methylation of Active Genes in Fungi.</title>
        <authorList>
            <consortium name="DOE Joint Genome Institute"/>
            <person name="Mondo S.J."/>
            <person name="Dannebaum R.O."/>
            <person name="Kuo R.C."/>
            <person name="Labutti K."/>
            <person name="Haridas S."/>
            <person name="Kuo A."/>
            <person name="Salamov A."/>
            <person name="Ahrendt S.R."/>
            <person name="Lipzen A."/>
            <person name="Sullivan W."/>
            <person name="Andreopoulos W.B."/>
            <person name="Clum A."/>
            <person name="Lindquist E."/>
            <person name="Daum C."/>
            <person name="Ramamoorthy G.K."/>
            <person name="Gryganskyi A."/>
            <person name="Culley D."/>
            <person name="Magnuson J.K."/>
            <person name="James T.Y."/>
            <person name="O'Malley M.A."/>
            <person name="Stajich J.E."/>
            <person name="Spatafora J.W."/>
            <person name="Visel A."/>
            <person name="Grigoriev I.V."/>
        </authorList>
    </citation>
    <scope>NUCLEOTIDE SEQUENCE [LARGE SCALE GENOMIC DNA]</scope>
    <source>
        <strain evidence="2 3">JEL800</strain>
    </source>
</reference>
<comment type="caution">
    <text evidence="2">The sequence shown here is derived from an EMBL/GenBank/DDBJ whole genome shotgun (WGS) entry which is preliminary data.</text>
</comment>
<protein>
    <submittedName>
        <fullName evidence="2">Uncharacterized protein</fullName>
    </submittedName>
</protein>
<feature type="coiled-coil region" evidence="1">
    <location>
        <begin position="156"/>
        <end position="190"/>
    </location>
</feature>
<dbReference type="OrthoDB" id="10309087at2759"/>
<keyword evidence="3" id="KW-1185">Reference proteome</keyword>
<organism evidence="2 3">
    <name type="scientific">Rhizoclosmatium globosum</name>
    <dbReference type="NCBI Taxonomy" id="329046"/>
    <lineage>
        <taxon>Eukaryota</taxon>
        <taxon>Fungi</taxon>
        <taxon>Fungi incertae sedis</taxon>
        <taxon>Chytridiomycota</taxon>
        <taxon>Chytridiomycota incertae sedis</taxon>
        <taxon>Chytridiomycetes</taxon>
        <taxon>Chytridiales</taxon>
        <taxon>Chytriomycetaceae</taxon>
        <taxon>Rhizoclosmatium</taxon>
    </lineage>
</organism>
<evidence type="ECO:0000256" key="1">
    <source>
        <dbReference type="SAM" id="Coils"/>
    </source>
</evidence>
<name>A0A1Y2CCU1_9FUNG</name>
<dbReference type="Proteomes" id="UP000193642">
    <property type="component" value="Unassembled WGS sequence"/>
</dbReference>